<dbReference type="InterPro" id="IPR025272">
    <property type="entry name" value="SocA_Panacea"/>
</dbReference>
<accession>A0A5J6WQI0</accession>
<dbReference type="AlphaFoldDB" id="A0A5J6WQI0"/>
<evidence type="ECO:0000313" key="2">
    <source>
        <dbReference type="EMBL" id="QFI40247.1"/>
    </source>
</evidence>
<feature type="domain" description="Antitoxin SocA-like Panacea" evidence="1">
    <location>
        <begin position="29"/>
        <end position="119"/>
    </location>
</feature>
<dbReference type="Pfam" id="PF13274">
    <property type="entry name" value="SocA_Panacea"/>
    <property type="match status" value="1"/>
</dbReference>
<name>A0A5J6WQI0_MORMI</name>
<proteinExistence type="predicted"/>
<sequence>MDYQAEDIANWFINHFDKESGDNVTHLKVQKLLYYAEAWTQLLLDRTLIKEDMEAWAHGPVVREVYNVFRGNSWDALKASRVAIEIADDVEDVLLQVVESYGEASAKTLERMTHSDKPWIDARGSLAPEERCNNVISKADIKSYFAQKYSDALNG</sequence>
<keyword evidence="3" id="KW-1185">Reference proteome</keyword>
<organism evidence="2 3">
    <name type="scientific">Moritella marina ATCC 15381</name>
    <dbReference type="NCBI Taxonomy" id="1202962"/>
    <lineage>
        <taxon>Bacteria</taxon>
        <taxon>Pseudomonadati</taxon>
        <taxon>Pseudomonadota</taxon>
        <taxon>Gammaproteobacteria</taxon>
        <taxon>Alteromonadales</taxon>
        <taxon>Moritellaceae</taxon>
        <taxon>Moritella</taxon>
    </lineage>
</organism>
<reference evidence="2 3" key="1">
    <citation type="submission" date="2019-09" db="EMBL/GenBank/DDBJ databases">
        <title>Hybrid Assembly of the complete Genome of the Deep-Sea Bacterium Moritella marina from long Nanopore and Illumina reads.</title>
        <authorList>
            <person name="Magin S."/>
            <person name="Georgoulis A."/>
            <person name="Papadimitriou K."/>
            <person name="Iliakis G."/>
            <person name="Vorgias C.E."/>
        </authorList>
    </citation>
    <scope>NUCLEOTIDE SEQUENCE [LARGE SCALE GENOMIC DNA]</scope>
    <source>
        <strain evidence="2 3">MP-1</strain>
    </source>
</reference>
<dbReference type="OrthoDB" id="9799173at2"/>
<protein>
    <submittedName>
        <fullName evidence="2">DUF4065 domain-containing protein</fullName>
    </submittedName>
</protein>
<dbReference type="Proteomes" id="UP000327424">
    <property type="component" value="Chromosome"/>
</dbReference>
<dbReference type="RefSeq" id="WP_019443286.1">
    <property type="nucleotide sequence ID" value="NZ_KB907192.1"/>
</dbReference>
<dbReference type="KEGG" id="mmaa:FR932_08835"/>
<gene>
    <name evidence="2" type="ORF">FR932_08835</name>
</gene>
<evidence type="ECO:0000259" key="1">
    <source>
        <dbReference type="Pfam" id="PF13274"/>
    </source>
</evidence>
<evidence type="ECO:0000313" key="3">
    <source>
        <dbReference type="Proteomes" id="UP000327424"/>
    </source>
</evidence>
<dbReference type="EMBL" id="CP044399">
    <property type="protein sequence ID" value="QFI40247.1"/>
    <property type="molecule type" value="Genomic_DNA"/>
</dbReference>